<feature type="transmembrane region" description="Helical" evidence="7">
    <location>
        <begin position="284"/>
        <end position="304"/>
    </location>
</feature>
<keyword evidence="4 7" id="KW-0812">Transmembrane</keyword>
<feature type="transmembrane region" description="Helical" evidence="7">
    <location>
        <begin position="101"/>
        <end position="124"/>
    </location>
</feature>
<sequence length="455" mass="46293">MSTSARPPAAVALLSLAVGIVLADSAIVTLALPSILREFDAEVSQVAWVLTGFNLVLAVTAVPAARLCTRGAAGWAGATGLVAFAAASAGCALAGSLEVLIGARVAQAIGGALVIASCLEMLVAVSEDERQGVARWAAAGVAGAAIGPVVGGLMTEAISWQSIFFVQVPLVLLALPVALALRTRVERHDGPADRPDIPANLALALVSAALTAALFLLVLLLVEGWRRSPALAAITVTAMPVAAVVAGPLAGRLRAGTRAEAIAGSILIGGGLACLGLLPDANPAWTVPAQILIGFGLGLTVDALTQSALRDRVPRAIHGGWTIAARHGGIVVGLLILTPIFTADLRDARVPAQEAIAAQVIDSDLPATSKLKLAEGLGEQLDAEEGQVPDLSSAFETAQLPASQSAQAAALEVRLDDQLERAATRAFRDAFLAAALLALLAIVPALFLRERGMRA</sequence>
<feature type="transmembrane region" description="Helical" evidence="7">
    <location>
        <begin position="201"/>
        <end position="222"/>
    </location>
</feature>
<keyword evidence="6 7" id="KW-0472">Membrane</keyword>
<gene>
    <name evidence="9" type="ORF">LRS13_25320</name>
</gene>
<keyword evidence="3" id="KW-1003">Cell membrane</keyword>
<evidence type="ECO:0000256" key="4">
    <source>
        <dbReference type="ARBA" id="ARBA00022692"/>
    </source>
</evidence>
<keyword evidence="2" id="KW-0813">Transport</keyword>
<accession>A0ABY5PGW7</accession>
<feature type="transmembrane region" description="Helical" evidence="7">
    <location>
        <begin position="47"/>
        <end position="65"/>
    </location>
</feature>
<feature type="transmembrane region" description="Helical" evidence="7">
    <location>
        <begin position="160"/>
        <end position="181"/>
    </location>
</feature>
<dbReference type="EMBL" id="CP088295">
    <property type="protein sequence ID" value="UUY03929.1"/>
    <property type="molecule type" value="Genomic_DNA"/>
</dbReference>
<evidence type="ECO:0000256" key="1">
    <source>
        <dbReference type="ARBA" id="ARBA00004651"/>
    </source>
</evidence>
<name>A0ABY5PGW7_9ACTN</name>
<reference evidence="10" key="1">
    <citation type="submission" date="2021-11" db="EMBL/GenBank/DDBJ databases">
        <title>Cultivation dependent microbiological survey of springs from the worlds oldest radium mine currently devoted to the extraction of radon-saturated water.</title>
        <authorList>
            <person name="Kapinusova G."/>
            <person name="Smrhova T."/>
            <person name="Strejcek M."/>
            <person name="Suman J."/>
            <person name="Jani K."/>
            <person name="Pajer P."/>
            <person name="Uhlik O."/>
        </authorList>
    </citation>
    <scope>NUCLEOTIDE SEQUENCE [LARGE SCALE GENOMIC DNA]</scope>
    <source>
        <strain evidence="10">J379</strain>
    </source>
</reference>
<feature type="transmembrane region" description="Helical" evidence="7">
    <location>
        <begin position="72"/>
        <end position="95"/>
    </location>
</feature>
<protein>
    <submittedName>
        <fullName evidence="9">MFS transporter</fullName>
    </submittedName>
</protein>
<dbReference type="Pfam" id="PF07690">
    <property type="entry name" value="MFS_1"/>
    <property type="match status" value="1"/>
</dbReference>
<evidence type="ECO:0000256" key="6">
    <source>
        <dbReference type="ARBA" id="ARBA00023136"/>
    </source>
</evidence>
<evidence type="ECO:0000256" key="2">
    <source>
        <dbReference type="ARBA" id="ARBA00022448"/>
    </source>
</evidence>
<dbReference type="PANTHER" id="PTHR42718:SF46">
    <property type="entry name" value="BLR6921 PROTEIN"/>
    <property type="match status" value="1"/>
</dbReference>
<dbReference type="PANTHER" id="PTHR42718">
    <property type="entry name" value="MAJOR FACILITATOR SUPERFAMILY MULTIDRUG TRANSPORTER MFSC"/>
    <property type="match status" value="1"/>
</dbReference>
<dbReference type="InterPro" id="IPR020846">
    <property type="entry name" value="MFS_dom"/>
</dbReference>
<dbReference type="InterPro" id="IPR036259">
    <property type="entry name" value="MFS_trans_sf"/>
</dbReference>
<feature type="transmembrane region" description="Helical" evidence="7">
    <location>
        <begin position="228"/>
        <end position="249"/>
    </location>
</feature>
<evidence type="ECO:0000256" key="5">
    <source>
        <dbReference type="ARBA" id="ARBA00022989"/>
    </source>
</evidence>
<organism evidence="9 10">
    <name type="scientific">Svornostia abyssi</name>
    <dbReference type="NCBI Taxonomy" id="2898438"/>
    <lineage>
        <taxon>Bacteria</taxon>
        <taxon>Bacillati</taxon>
        <taxon>Actinomycetota</taxon>
        <taxon>Thermoleophilia</taxon>
        <taxon>Solirubrobacterales</taxon>
        <taxon>Baekduiaceae</taxon>
        <taxon>Svornostia</taxon>
    </lineage>
</organism>
<dbReference type="Gene3D" id="1.20.1250.20">
    <property type="entry name" value="MFS general substrate transporter like domains"/>
    <property type="match status" value="1"/>
</dbReference>
<evidence type="ECO:0000256" key="7">
    <source>
        <dbReference type="SAM" id="Phobius"/>
    </source>
</evidence>
<keyword evidence="5 7" id="KW-1133">Transmembrane helix</keyword>
<comment type="subcellular location">
    <subcellularLocation>
        <location evidence="1">Cell membrane</location>
        <topology evidence="1">Multi-pass membrane protein</topology>
    </subcellularLocation>
</comment>
<dbReference type="PROSITE" id="PS50850">
    <property type="entry name" value="MFS"/>
    <property type="match status" value="1"/>
</dbReference>
<proteinExistence type="predicted"/>
<feature type="transmembrane region" description="Helical" evidence="7">
    <location>
        <begin position="261"/>
        <end position="278"/>
    </location>
</feature>
<evidence type="ECO:0000313" key="10">
    <source>
        <dbReference type="Proteomes" id="UP001058860"/>
    </source>
</evidence>
<feature type="transmembrane region" description="Helical" evidence="7">
    <location>
        <begin position="136"/>
        <end position="154"/>
    </location>
</feature>
<dbReference type="Proteomes" id="UP001058860">
    <property type="component" value="Chromosome"/>
</dbReference>
<keyword evidence="10" id="KW-1185">Reference proteome</keyword>
<evidence type="ECO:0000259" key="8">
    <source>
        <dbReference type="PROSITE" id="PS50850"/>
    </source>
</evidence>
<evidence type="ECO:0000256" key="3">
    <source>
        <dbReference type="ARBA" id="ARBA00022475"/>
    </source>
</evidence>
<feature type="transmembrane region" description="Helical" evidence="7">
    <location>
        <begin position="430"/>
        <end position="448"/>
    </location>
</feature>
<feature type="transmembrane region" description="Helical" evidence="7">
    <location>
        <begin position="316"/>
        <end position="341"/>
    </location>
</feature>
<feature type="domain" description="Major facilitator superfamily (MFS) profile" evidence="8">
    <location>
        <begin position="10"/>
        <end position="453"/>
    </location>
</feature>
<evidence type="ECO:0000313" key="9">
    <source>
        <dbReference type="EMBL" id="UUY03929.1"/>
    </source>
</evidence>
<dbReference type="RefSeq" id="WP_353864428.1">
    <property type="nucleotide sequence ID" value="NZ_CP088295.1"/>
</dbReference>
<dbReference type="InterPro" id="IPR011701">
    <property type="entry name" value="MFS"/>
</dbReference>
<dbReference type="SUPFAM" id="SSF103473">
    <property type="entry name" value="MFS general substrate transporter"/>
    <property type="match status" value="1"/>
</dbReference>